<comment type="cofactor">
    <cofactor evidence="1 12">
        <name>pyridoxal 5'-phosphate</name>
        <dbReference type="ChEBI" id="CHEBI:597326"/>
    </cofactor>
</comment>
<dbReference type="InterPro" id="IPR000277">
    <property type="entry name" value="Cys/Met-Metab_PyrdxlP-dep_enz"/>
</dbReference>
<evidence type="ECO:0000256" key="10">
    <source>
        <dbReference type="ARBA" id="ARBA00052699"/>
    </source>
</evidence>
<dbReference type="SUPFAM" id="SSF53383">
    <property type="entry name" value="PLP-dependent transferases"/>
    <property type="match status" value="1"/>
</dbReference>
<dbReference type="GO" id="GO:0005737">
    <property type="term" value="C:cytoplasm"/>
    <property type="evidence" value="ECO:0007669"/>
    <property type="project" value="TreeGrafter"/>
</dbReference>
<comment type="similarity">
    <text evidence="2">Belongs to the trans-sulfuration enzymes family. L-methionine gamma-lyase subfamily.</text>
</comment>
<accession>A0A1G6JX58</accession>
<dbReference type="GO" id="GO:0047982">
    <property type="term" value="F:homocysteine desulfhydrase activity"/>
    <property type="evidence" value="ECO:0007669"/>
    <property type="project" value="UniProtKB-EC"/>
</dbReference>
<dbReference type="AlphaFoldDB" id="A0A1G6JX58"/>
<feature type="modified residue" description="N6-(pyridoxal phosphate)lysine" evidence="11">
    <location>
        <position position="209"/>
    </location>
</feature>
<evidence type="ECO:0000256" key="5">
    <source>
        <dbReference type="ARBA" id="ARBA00022898"/>
    </source>
</evidence>
<feature type="region of interest" description="Disordered" evidence="13">
    <location>
        <begin position="1"/>
        <end position="26"/>
    </location>
</feature>
<evidence type="ECO:0000256" key="1">
    <source>
        <dbReference type="ARBA" id="ARBA00001933"/>
    </source>
</evidence>
<evidence type="ECO:0000256" key="7">
    <source>
        <dbReference type="ARBA" id="ARBA00047175"/>
    </source>
</evidence>
<dbReference type="FunFam" id="3.90.1150.10:FF:000008">
    <property type="entry name" value="Cystathionine gamma-synthase"/>
    <property type="match status" value="1"/>
</dbReference>
<proteinExistence type="inferred from homology"/>
<dbReference type="GO" id="GO:0019346">
    <property type="term" value="P:transsulfuration"/>
    <property type="evidence" value="ECO:0007669"/>
    <property type="project" value="InterPro"/>
</dbReference>
<dbReference type="FunFam" id="3.40.640.10:FF:000046">
    <property type="entry name" value="Cystathionine gamma-lyase"/>
    <property type="match status" value="1"/>
</dbReference>
<dbReference type="Gene3D" id="3.40.640.10">
    <property type="entry name" value="Type I PLP-dependent aspartate aminotransferase-like (Major domain)"/>
    <property type="match status" value="1"/>
</dbReference>
<evidence type="ECO:0000256" key="6">
    <source>
        <dbReference type="ARBA" id="ARBA00023239"/>
    </source>
</evidence>
<dbReference type="PANTHER" id="PTHR11808">
    <property type="entry name" value="TRANS-SULFURATION ENZYME FAMILY MEMBER"/>
    <property type="match status" value="1"/>
</dbReference>
<dbReference type="OrthoDB" id="9780685at2"/>
<protein>
    <recommendedName>
        <fullName evidence="4">L-methionine gamma-lyase</fullName>
        <ecNumber evidence="3">4.4.1.11</ecNumber>
        <ecNumber evidence="7">4.4.1.2</ecNumber>
    </recommendedName>
    <alternativeName>
        <fullName evidence="8">Homocysteine desulfhydrase</fullName>
    </alternativeName>
</protein>
<dbReference type="PROSITE" id="PS00868">
    <property type="entry name" value="CYS_MET_METAB_PP"/>
    <property type="match status" value="1"/>
</dbReference>
<dbReference type="CDD" id="cd00614">
    <property type="entry name" value="CGS_like"/>
    <property type="match status" value="1"/>
</dbReference>
<name>A0A1G6JX58_9FIRM</name>
<evidence type="ECO:0000313" key="15">
    <source>
        <dbReference type="Proteomes" id="UP000324896"/>
    </source>
</evidence>
<comment type="catalytic activity">
    <reaction evidence="10">
        <text>L-methionine + H2O = methanethiol + 2-oxobutanoate + NH4(+)</text>
        <dbReference type="Rhea" id="RHEA:23800"/>
        <dbReference type="ChEBI" id="CHEBI:15377"/>
        <dbReference type="ChEBI" id="CHEBI:16007"/>
        <dbReference type="ChEBI" id="CHEBI:16763"/>
        <dbReference type="ChEBI" id="CHEBI:28938"/>
        <dbReference type="ChEBI" id="CHEBI:57844"/>
        <dbReference type="EC" id="4.4.1.11"/>
    </reaction>
    <physiologicalReaction direction="left-to-right" evidence="10">
        <dbReference type="Rhea" id="RHEA:23801"/>
    </physiologicalReaction>
</comment>
<evidence type="ECO:0000256" key="4">
    <source>
        <dbReference type="ARBA" id="ARBA00019040"/>
    </source>
</evidence>
<evidence type="ECO:0000256" key="9">
    <source>
        <dbReference type="ARBA" id="ARBA00048780"/>
    </source>
</evidence>
<dbReference type="Proteomes" id="UP000324896">
    <property type="component" value="Unassembled WGS sequence"/>
</dbReference>
<dbReference type="EMBL" id="FMYT01000003">
    <property type="protein sequence ID" value="SDC23304.1"/>
    <property type="molecule type" value="Genomic_DNA"/>
</dbReference>
<dbReference type="InterPro" id="IPR015422">
    <property type="entry name" value="PyrdxlP-dep_Trfase_small"/>
</dbReference>
<gene>
    <name evidence="14" type="ORF">SAMN04488597_103158</name>
</gene>
<dbReference type="InterPro" id="IPR054542">
    <property type="entry name" value="Cys_met_metab_PP"/>
</dbReference>
<dbReference type="InterPro" id="IPR015424">
    <property type="entry name" value="PyrdxlP-dep_Trfase"/>
</dbReference>
<keyword evidence="5 11" id="KW-0663">Pyridoxal phosphate</keyword>
<dbReference type="EC" id="4.4.1.2" evidence="7"/>
<sequence>MDKEKMGFGSKTIHLGQEHDPRTGAHNSPIYQTSTFVLDNVDEAIRLNKDQELGYTYTRFRSPSEAELGKKVALLENGEAGIALASGLGAISTAIMTLVKGGDHIVAADVLYGCTLTFIDDILSDYGVELTLVDTTDYEAVKEAIQPNTKIVYLETPCNPILRITDIERISKIAHEHGAKVLVDSTFASPYIQNPLDLGADVVIHSATKYLSGHGNVVAGVIVGTEEFIRKVRMPHLQTLGAVISPFDAWLVMQGMKTLELRMERHCENGMKVAEYLNEHPAVEKVYYPGLPEHPQHELAKKQMNGFGGMISFDLKDGFEAGKALMNSVEMISLATSLGNVDSLIQHSPSMSHFDMTPEERAAVGINEGQVRLSVGVENVEDIIADLDASLAKMEEIIK</sequence>
<organism evidence="14 15">
    <name type="scientific">Halanaerobium congolense</name>
    <dbReference type="NCBI Taxonomy" id="54121"/>
    <lineage>
        <taxon>Bacteria</taxon>
        <taxon>Bacillati</taxon>
        <taxon>Bacillota</taxon>
        <taxon>Clostridia</taxon>
        <taxon>Halanaerobiales</taxon>
        <taxon>Halanaerobiaceae</taxon>
        <taxon>Halanaerobium</taxon>
    </lineage>
</organism>
<dbReference type="GO" id="GO:0030170">
    <property type="term" value="F:pyridoxal phosphate binding"/>
    <property type="evidence" value="ECO:0007669"/>
    <property type="project" value="InterPro"/>
</dbReference>
<dbReference type="Pfam" id="PF01053">
    <property type="entry name" value="Cys_Met_Meta_PP"/>
    <property type="match status" value="1"/>
</dbReference>
<dbReference type="EC" id="4.4.1.11" evidence="3"/>
<dbReference type="STRING" id="54121.SAMN04515653_12918"/>
<dbReference type="PIRSF" id="PIRSF001434">
    <property type="entry name" value="CGS"/>
    <property type="match status" value="1"/>
</dbReference>
<dbReference type="RefSeq" id="WP_073159396.1">
    <property type="nucleotide sequence ID" value="NZ_FMYT01000003.1"/>
</dbReference>
<comment type="catalytic activity">
    <reaction evidence="9">
        <text>L-homocysteine + H2O = 2-oxobutanoate + hydrogen sulfide + NH4(+) + H(+)</text>
        <dbReference type="Rhea" id="RHEA:14501"/>
        <dbReference type="ChEBI" id="CHEBI:15377"/>
        <dbReference type="ChEBI" id="CHEBI:15378"/>
        <dbReference type="ChEBI" id="CHEBI:16763"/>
        <dbReference type="ChEBI" id="CHEBI:28938"/>
        <dbReference type="ChEBI" id="CHEBI:29919"/>
        <dbReference type="ChEBI" id="CHEBI:58199"/>
        <dbReference type="EC" id="4.4.1.2"/>
    </reaction>
    <physiologicalReaction direction="left-to-right" evidence="9">
        <dbReference type="Rhea" id="RHEA:14502"/>
    </physiologicalReaction>
</comment>
<dbReference type="PANTHER" id="PTHR11808:SF80">
    <property type="entry name" value="CYSTATHIONINE GAMMA-LYASE"/>
    <property type="match status" value="1"/>
</dbReference>
<dbReference type="InterPro" id="IPR015421">
    <property type="entry name" value="PyrdxlP-dep_Trfase_major"/>
</dbReference>
<evidence type="ECO:0000313" key="14">
    <source>
        <dbReference type="EMBL" id="SDC23304.1"/>
    </source>
</evidence>
<evidence type="ECO:0000256" key="13">
    <source>
        <dbReference type="SAM" id="MobiDB-lite"/>
    </source>
</evidence>
<evidence type="ECO:0000256" key="12">
    <source>
        <dbReference type="RuleBase" id="RU362118"/>
    </source>
</evidence>
<evidence type="ECO:0000256" key="2">
    <source>
        <dbReference type="ARBA" id="ARBA00008667"/>
    </source>
</evidence>
<keyword evidence="6 14" id="KW-0456">Lyase</keyword>
<reference evidence="14 15" key="1">
    <citation type="submission" date="2016-10" db="EMBL/GenBank/DDBJ databases">
        <authorList>
            <person name="Varghese N."/>
            <person name="Submissions S."/>
        </authorList>
    </citation>
    <scope>NUCLEOTIDE SEQUENCE [LARGE SCALE GENOMIC DNA]</scope>
    <source>
        <strain evidence="14 15">WG10</strain>
    </source>
</reference>
<evidence type="ECO:0000256" key="8">
    <source>
        <dbReference type="ARBA" id="ARBA00047199"/>
    </source>
</evidence>
<dbReference type="Gene3D" id="3.90.1150.10">
    <property type="entry name" value="Aspartate Aminotransferase, domain 1"/>
    <property type="match status" value="1"/>
</dbReference>
<evidence type="ECO:0000256" key="11">
    <source>
        <dbReference type="PIRSR" id="PIRSR001434-2"/>
    </source>
</evidence>
<dbReference type="GO" id="GO:0018826">
    <property type="term" value="F:methionine gamma-lyase activity"/>
    <property type="evidence" value="ECO:0007669"/>
    <property type="project" value="UniProtKB-EC"/>
</dbReference>
<evidence type="ECO:0000256" key="3">
    <source>
        <dbReference type="ARBA" id="ARBA00012222"/>
    </source>
</evidence>